<evidence type="ECO:0000313" key="6">
    <source>
        <dbReference type="EMBL" id="HBP31910.1"/>
    </source>
</evidence>
<dbReference type="AlphaFoldDB" id="A0A356LLL0"/>
<protein>
    <submittedName>
        <fullName evidence="6">IclR family transcriptional regulator</fullName>
    </submittedName>
</protein>
<dbReference type="Gene3D" id="1.10.10.10">
    <property type="entry name" value="Winged helix-like DNA-binding domain superfamily/Winged helix DNA-binding domain"/>
    <property type="match status" value="1"/>
</dbReference>
<evidence type="ECO:0000256" key="2">
    <source>
        <dbReference type="ARBA" id="ARBA00023125"/>
    </source>
</evidence>
<dbReference type="InterPro" id="IPR036390">
    <property type="entry name" value="WH_DNA-bd_sf"/>
</dbReference>
<dbReference type="PROSITE" id="PS51078">
    <property type="entry name" value="ICLR_ED"/>
    <property type="match status" value="1"/>
</dbReference>
<keyword evidence="2" id="KW-0238">DNA-binding</keyword>
<organism evidence="6 7">
    <name type="scientific">Advenella kashmirensis</name>
    <dbReference type="NCBI Taxonomy" id="310575"/>
    <lineage>
        <taxon>Bacteria</taxon>
        <taxon>Pseudomonadati</taxon>
        <taxon>Pseudomonadota</taxon>
        <taxon>Betaproteobacteria</taxon>
        <taxon>Burkholderiales</taxon>
        <taxon>Alcaligenaceae</taxon>
    </lineage>
</organism>
<name>A0A356LLL0_9BURK</name>
<dbReference type="PANTHER" id="PTHR30136">
    <property type="entry name" value="HELIX-TURN-HELIX TRANSCRIPTIONAL REGULATOR, ICLR FAMILY"/>
    <property type="match status" value="1"/>
</dbReference>
<feature type="domain" description="HTH iclR-type" evidence="4">
    <location>
        <begin position="10"/>
        <end position="70"/>
    </location>
</feature>
<reference evidence="6 7" key="1">
    <citation type="journal article" date="2018" name="Nat. Biotechnol.">
        <title>A standardized bacterial taxonomy based on genome phylogeny substantially revises the tree of life.</title>
        <authorList>
            <person name="Parks D.H."/>
            <person name="Chuvochina M."/>
            <person name="Waite D.W."/>
            <person name="Rinke C."/>
            <person name="Skarshewski A."/>
            <person name="Chaumeil P.A."/>
            <person name="Hugenholtz P."/>
        </authorList>
    </citation>
    <scope>NUCLEOTIDE SEQUENCE [LARGE SCALE GENOMIC DNA]</scope>
    <source>
        <strain evidence="6">UBA10707</strain>
    </source>
</reference>
<dbReference type="PANTHER" id="PTHR30136:SF34">
    <property type="entry name" value="TRANSCRIPTIONAL REGULATOR"/>
    <property type="match status" value="1"/>
</dbReference>
<dbReference type="SMART" id="SM00346">
    <property type="entry name" value="HTH_ICLR"/>
    <property type="match status" value="1"/>
</dbReference>
<gene>
    <name evidence="6" type="ORF">DD666_21190</name>
</gene>
<proteinExistence type="predicted"/>
<dbReference type="PROSITE" id="PS51077">
    <property type="entry name" value="HTH_ICLR"/>
    <property type="match status" value="1"/>
</dbReference>
<sequence length="253" mass="27676">MASPDSESFVRTFARGLQVIESLGRSKLGMNIAGVAEDTGLSRSVVKRYLLTLTDLGYTNAAGRGYALTPKALNLGLSYFYSLPFWRQAQLELEELSQSIQQSCAMSILDGNEIVYVVRIPTYKILRSSPTLGSRLPANAVSMGRALLAESEQEVIDGFLATAALKRLTNQTITDREKLRTEIERTREQGYAWVDAELDEAICGLAITVKDLEGKALAAINISLPAGQITREQAVEKYLGPLRRTGSTIRSAL</sequence>
<feature type="domain" description="IclR-ED" evidence="5">
    <location>
        <begin position="71"/>
        <end position="253"/>
    </location>
</feature>
<evidence type="ECO:0000259" key="5">
    <source>
        <dbReference type="PROSITE" id="PS51078"/>
    </source>
</evidence>
<dbReference type="InterPro" id="IPR050707">
    <property type="entry name" value="HTH_MetabolicPath_Reg"/>
</dbReference>
<dbReference type="SUPFAM" id="SSF46785">
    <property type="entry name" value="Winged helix' DNA-binding domain"/>
    <property type="match status" value="1"/>
</dbReference>
<dbReference type="Pfam" id="PF09339">
    <property type="entry name" value="HTH_IclR"/>
    <property type="match status" value="1"/>
</dbReference>
<dbReference type="Pfam" id="PF01614">
    <property type="entry name" value="IclR_C"/>
    <property type="match status" value="1"/>
</dbReference>
<dbReference type="SUPFAM" id="SSF55781">
    <property type="entry name" value="GAF domain-like"/>
    <property type="match status" value="1"/>
</dbReference>
<keyword evidence="1" id="KW-0805">Transcription regulation</keyword>
<keyword evidence="3" id="KW-0804">Transcription</keyword>
<comment type="caution">
    <text evidence="6">The sequence shown here is derived from an EMBL/GenBank/DDBJ whole genome shotgun (WGS) entry which is preliminary data.</text>
</comment>
<dbReference type="InterPro" id="IPR005471">
    <property type="entry name" value="Tscrpt_reg_IclR_N"/>
</dbReference>
<dbReference type="EMBL" id="DOEK01000046">
    <property type="protein sequence ID" value="HBP31910.1"/>
    <property type="molecule type" value="Genomic_DNA"/>
</dbReference>
<evidence type="ECO:0000259" key="4">
    <source>
        <dbReference type="PROSITE" id="PS51077"/>
    </source>
</evidence>
<dbReference type="GO" id="GO:0003700">
    <property type="term" value="F:DNA-binding transcription factor activity"/>
    <property type="evidence" value="ECO:0007669"/>
    <property type="project" value="TreeGrafter"/>
</dbReference>
<dbReference type="InterPro" id="IPR029016">
    <property type="entry name" value="GAF-like_dom_sf"/>
</dbReference>
<evidence type="ECO:0000256" key="1">
    <source>
        <dbReference type="ARBA" id="ARBA00023015"/>
    </source>
</evidence>
<dbReference type="Proteomes" id="UP000264036">
    <property type="component" value="Unassembled WGS sequence"/>
</dbReference>
<evidence type="ECO:0000256" key="3">
    <source>
        <dbReference type="ARBA" id="ARBA00023163"/>
    </source>
</evidence>
<accession>A0A356LLL0</accession>
<dbReference type="GO" id="GO:0003677">
    <property type="term" value="F:DNA binding"/>
    <property type="evidence" value="ECO:0007669"/>
    <property type="project" value="UniProtKB-KW"/>
</dbReference>
<dbReference type="Gene3D" id="3.30.450.40">
    <property type="match status" value="1"/>
</dbReference>
<dbReference type="GO" id="GO:0045892">
    <property type="term" value="P:negative regulation of DNA-templated transcription"/>
    <property type="evidence" value="ECO:0007669"/>
    <property type="project" value="TreeGrafter"/>
</dbReference>
<dbReference type="InterPro" id="IPR014757">
    <property type="entry name" value="Tscrpt_reg_IclR_C"/>
</dbReference>
<evidence type="ECO:0000313" key="7">
    <source>
        <dbReference type="Proteomes" id="UP000264036"/>
    </source>
</evidence>
<dbReference type="InterPro" id="IPR036388">
    <property type="entry name" value="WH-like_DNA-bd_sf"/>
</dbReference>